<dbReference type="InterPro" id="IPR000792">
    <property type="entry name" value="Tscrpt_reg_LuxR_C"/>
</dbReference>
<accession>D0WJ60</accession>
<feature type="transmembrane region" description="Helical" evidence="4">
    <location>
        <begin position="160"/>
        <end position="183"/>
    </location>
</feature>
<dbReference type="GO" id="GO:0006355">
    <property type="term" value="P:regulation of DNA-templated transcription"/>
    <property type="evidence" value="ECO:0007669"/>
    <property type="project" value="InterPro"/>
</dbReference>
<dbReference type="HOGENOM" id="CLU_027066_3_0_11"/>
<keyword evidence="3" id="KW-0804">Transcription</keyword>
<evidence type="ECO:0000259" key="5">
    <source>
        <dbReference type="PROSITE" id="PS50043"/>
    </source>
</evidence>
<evidence type="ECO:0000256" key="4">
    <source>
        <dbReference type="SAM" id="Phobius"/>
    </source>
</evidence>
<dbReference type="CDD" id="cd06170">
    <property type="entry name" value="LuxR_C_like"/>
    <property type="match status" value="1"/>
</dbReference>
<dbReference type="RefSeq" id="WP_006363166.1">
    <property type="nucleotide sequence ID" value="NZ_GG700631.1"/>
</dbReference>
<gene>
    <name evidence="6" type="ORF">HMPREF0762_01885</name>
</gene>
<feature type="transmembrane region" description="Helical" evidence="4">
    <location>
        <begin position="349"/>
        <end position="370"/>
    </location>
</feature>
<keyword evidence="4" id="KW-0472">Membrane</keyword>
<feature type="transmembrane region" description="Helical" evidence="4">
    <location>
        <begin position="35"/>
        <end position="54"/>
    </location>
</feature>
<dbReference type="PANTHER" id="PTHR44688:SF16">
    <property type="entry name" value="DNA-BINDING TRANSCRIPTIONAL ACTIVATOR DEVR_DOSR"/>
    <property type="match status" value="1"/>
</dbReference>
<evidence type="ECO:0000256" key="3">
    <source>
        <dbReference type="ARBA" id="ARBA00023163"/>
    </source>
</evidence>
<feature type="transmembrane region" description="Helical" evidence="4">
    <location>
        <begin position="102"/>
        <end position="122"/>
    </location>
</feature>
<feature type="transmembrane region" description="Helical" evidence="4">
    <location>
        <begin position="315"/>
        <end position="337"/>
    </location>
</feature>
<keyword evidence="1" id="KW-0805">Transcription regulation</keyword>
<sequence length="518" mass="56103">MADHQMKSRKSHEGAAQDSCVLTDKAAAKKRKPAITLYVGISLIIAWFHCIWFVPNAYLNVELLAWQVTVAWLVMLASSTLALFVTPLLLRSERHLSDVKPLLYVTPAVLSLGGLALCLGISTTENPVMTIALPIALGIFNALLWIQWGEWYATIKASYHIGQVALTVSAVVLFSLAATIVLPTLAGDAFVALLPIMSSWCLIRIRTSATCLDYPKPLPQNERSKGFRNALVVGGICISACAACYFVVAIIPVPDLAFGDSTFTVGALVGGTVLGVIGAFGKLSRKFDIYRLFPWMLAFATIAVILYAANDVALYLPAFLTALTISLICEILLLMYIGVLSSNGYISPATAFGFSGGFARAGILVGNGIAVVFEHNAALEKLLLTPVTMAFMIILVVLIIPLVRREYAIAALTAPIDSLAELDLQIEAVAKEFGLSSREKDVLSYVVRGYTAEAIGKQLFISSYTAQTHIQHIYAKTQIHKRSDLIDYVTKRKVPAGETAPTDRAAIDTLPDYWPFPS</sequence>
<name>D0WJ60_SLAES</name>
<dbReference type="PRINTS" id="PR00038">
    <property type="entry name" value="HTHLUXR"/>
</dbReference>
<dbReference type="EMBL" id="ACUX02000019">
    <property type="protein sequence ID" value="EEZ60408.1"/>
    <property type="molecule type" value="Genomic_DNA"/>
</dbReference>
<feature type="transmembrane region" description="Helical" evidence="4">
    <location>
        <begin position="292"/>
        <end position="309"/>
    </location>
</feature>
<dbReference type="eggNOG" id="COG2197">
    <property type="taxonomic scope" value="Bacteria"/>
</dbReference>
<dbReference type="SMART" id="SM00421">
    <property type="entry name" value="HTH_LUXR"/>
    <property type="match status" value="1"/>
</dbReference>
<feature type="transmembrane region" description="Helical" evidence="4">
    <location>
        <begin position="263"/>
        <end position="280"/>
    </location>
</feature>
<protein>
    <submittedName>
        <fullName evidence="6">Transcriptional regulator, LuxR family</fullName>
    </submittedName>
</protein>
<evidence type="ECO:0000313" key="6">
    <source>
        <dbReference type="EMBL" id="EEZ60408.1"/>
    </source>
</evidence>
<dbReference type="PANTHER" id="PTHR44688">
    <property type="entry name" value="DNA-BINDING TRANSCRIPTIONAL ACTIVATOR DEVR_DOSR"/>
    <property type="match status" value="1"/>
</dbReference>
<dbReference type="InterPro" id="IPR016032">
    <property type="entry name" value="Sig_transdc_resp-reg_C-effctor"/>
</dbReference>
<organism evidence="6 7">
    <name type="scientific">Slackia exigua (strain ATCC 700122 / DSM 15923 / CIP 105133 / JCM 11022 / KCTC 5966 / S-7)</name>
    <dbReference type="NCBI Taxonomy" id="649764"/>
    <lineage>
        <taxon>Bacteria</taxon>
        <taxon>Bacillati</taxon>
        <taxon>Actinomycetota</taxon>
        <taxon>Coriobacteriia</taxon>
        <taxon>Eggerthellales</taxon>
        <taxon>Eggerthellaceae</taxon>
        <taxon>Slackia</taxon>
    </lineage>
</organism>
<keyword evidence="4" id="KW-1133">Transmembrane helix</keyword>
<evidence type="ECO:0000256" key="1">
    <source>
        <dbReference type="ARBA" id="ARBA00023015"/>
    </source>
</evidence>
<evidence type="ECO:0000313" key="7">
    <source>
        <dbReference type="Proteomes" id="UP000006001"/>
    </source>
</evidence>
<dbReference type="OrthoDB" id="3197423at2"/>
<dbReference type="SUPFAM" id="SSF46894">
    <property type="entry name" value="C-terminal effector domain of the bipartite response regulators"/>
    <property type="match status" value="1"/>
</dbReference>
<dbReference type="GeneID" id="85008070"/>
<dbReference type="AlphaFoldDB" id="D0WJ60"/>
<feature type="transmembrane region" description="Helical" evidence="4">
    <location>
        <begin position="66"/>
        <end position="90"/>
    </location>
</feature>
<reference evidence="6" key="1">
    <citation type="submission" date="2009-10" db="EMBL/GenBank/DDBJ databases">
        <authorList>
            <person name="Weinstock G."/>
            <person name="Sodergren E."/>
            <person name="Clifton S."/>
            <person name="Fulton L."/>
            <person name="Fulton B."/>
            <person name="Courtney L."/>
            <person name="Fronick C."/>
            <person name="Harrison M."/>
            <person name="Strong C."/>
            <person name="Farmer C."/>
            <person name="Delahaunty K."/>
            <person name="Markovic C."/>
            <person name="Hall O."/>
            <person name="Minx P."/>
            <person name="Tomlinson C."/>
            <person name="Mitreva M."/>
            <person name="Nelson J."/>
            <person name="Hou S."/>
            <person name="Wollam A."/>
            <person name="Pepin K.H."/>
            <person name="Johnson M."/>
            <person name="Bhonagiri V."/>
            <person name="Nash W.E."/>
            <person name="Warren W."/>
            <person name="Chinwalla A."/>
            <person name="Mardis E.R."/>
            <person name="Wilson R.K."/>
        </authorList>
    </citation>
    <scope>NUCLEOTIDE SEQUENCE [LARGE SCALE GENOMIC DNA]</scope>
    <source>
        <strain evidence="6">ATCC 700122</strain>
    </source>
</reference>
<feature type="transmembrane region" description="Helical" evidence="4">
    <location>
        <begin position="382"/>
        <end position="403"/>
    </location>
</feature>
<keyword evidence="7" id="KW-1185">Reference proteome</keyword>
<keyword evidence="4" id="KW-0812">Transmembrane</keyword>
<dbReference type="InterPro" id="IPR036388">
    <property type="entry name" value="WH-like_DNA-bd_sf"/>
</dbReference>
<comment type="caution">
    <text evidence="6">The sequence shown here is derived from an EMBL/GenBank/DDBJ whole genome shotgun (WGS) entry which is preliminary data.</text>
</comment>
<feature type="transmembrane region" description="Helical" evidence="4">
    <location>
        <begin position="189"/>
        <end position="209"/>
    </location>
</feature>
<dbReference type="Pfam" id="PF00196">
    <property type="entry name" value="GerE"/>
    <property type="match status" value="1"/>
</dbReference>
<proteinExistence type="predicted"/>
<feature type="transmembrane region" description="Helical" evidence="4">
    <location>
        <begin position="128"/>
        <end position="148"/>
    </location>
</feature>
<feature type="domain" description="HTH luxR-type" evidence="5">
    <location>
        <begin position="428"/>
        <end position="493"/>
    </location>
</feature>
<dbReference type="Proteomes" id="UP000006001">
    <property type="component" value="Unassembled WGS sequence"/>
</dbReference>
<dbReference type="Gene3D" id="1.10.10.10">
    <property type="entry name" value="Winged helix-like DNA-binding domain superfamily/Winged helix DNA-binding domain"/>
    <property type="match status" value="1"/>
</dbReference>
<dbReference type="STRING" id="649764.HMPREF0762_01885"/>
<dbReference type="GO" id="GO:0003677">
    <property type="term" value="F:DNA binding"/>
    <property type="evidence" value="ECO:0007669"/>
    <property type="project" value="UniProtKB-KW"/>
</dbReference>
<keyword evidence="2" id="KW-0238">DNA-binding</keyword>
<evidence type="ECO:0000256" key="2">
    <source>
        <dbReference type="ARBA" id="ARBA00023125"/>
    </source>
</evidence>
<feature type="transmembrane region" description="Helical" evidence="4">
    <location>
        <begin position="230"/>
        <end position="251"/>
    </location>
</feature>
<dbReference type="PROSITE" id="PS50043">
    <property type="entry name" value="HTH_LUXR_2"/>
    <property type="match status" value="1"/>
</dbReference>